<dbReference type="EMBL" id="JAPTGG010000005">
    <property type="protein sequence ID" value="MCZ0865091.1"/>
    <property type="molecule type" value="Genomic_DNA"/>
</dbReference>
<dbReference type="AlphaFoldDB" id="A0A9J6RKR5"/>
<proteinExistence type="predicted"/>
<evidence type="ECO:0008006" key="3">
    <source>
        <dbReference type="Google" id="ProtNLM"/>
    </source>
</evidence>
<dbReference type="RefSeq" id="WP_258331242.1">
    <property type="nucleotide sequence ID" value="NZ_JAPTGG010000005.1"/>
</dbReference>
<name>A0A9J6RKR5_9GAMM</name>
<evidence type="ECO:0000313" key="2">
    <source>
        <dbReference type="Proteomes" id="UP001069090"/>
    </source>
</evidence>
<dbReference type="InterPro" id="IPR013783">
    <property type="entry name" value="Ig-like_fold"/>
</dbReference>
<organism evidence="1 2">
    <name type="scientific">Dasania phycosphaerae</name>
    <dbReference type="NCBI Taxonomy" id="2950436"/>
    <lineage>
        <taxon>Bacteria</taxon>
        <taxon>Pseudomonadati</taxon>
        <taxon>Pseudomonadota</taxon>
        <taxon>Gammaproteobacteria</taxon>
        <taxon>Cellvibrionales</taxon>
        <taxon>Spongiibacteraceae</taxon>
        <taxon>Dasania</taxon>
    </lineage>
</organism>
<dbReference type="Gene3D" id="2.60.40.10">
    <property type="entry name" value="Immunoglobulins"/>
    <property type="match status" value="1"/>
</dbReference>
<accession>A0A9J6RKR5</accession>
<protein>
    <recommendedName>
        <fullName evidence="3">Cadherin domain-containing protein</fullName>
    </recommendedName>
</protein>
<gene>
    <name evidence="1" type="ORF">O0V09_07765</name>
</gene>
<comment type="caution">
    <text evidence="1">The sequence shown here is derived from an EMBL/GenBank/DDBJ whole genome shotgun (WGS) entry which is preliminary data.</text>
</comment>
<evidence type="ECO:0000313" key="1">
    <source>
        <dbReference type="EMBL" id="MCZ0865091.1"/>
    </source>
</evidence>
<sequence length="523" mass="53910">MPTLIDEHIVYDYGADAFPAITLTAAGANRLYLCVIIARHPNANSGGIIAVGAENADIIYSAGSTQGGQRANITVGVFNGSQLSAGATTFTTSYPASNALLYVAEMEGAPQASPYGSVINVYDLPAPSASSVVASGNILNASGALGISLVAAAGNSSMPNIGVSAHSANFDSYYDNQLNTNIRAWSFKDYVIASNSESYTATIDANGDTITSLLGLFFAIGTVSTPVSIIGSISDSAPAPSDVVTLNISNGTGPYTATLDGVAVTLTEVVADAQYTFVTPNPMVWDDKTRTFNTAYNFVITDANSVADSVSLQITPAHQYTQAAGEPWQQGVSVLYGSGAVDGDWFACEWTQGGDGKLLNPDGSVHDLSIGNHILQIAIFDGVSWGDISLVPYDINAPGTAPTMPADAAVNIIEGVISLGYFTALSGAEPITYTLSGADAAKCTLDANTGALSLVDAAVLSDVINITITASNGTTPDASQNITFTVIAAVLTNTRITPITETNFAVANANEWLSPIVTDVVLH</sequence>
<reference evidence="1 2" key="1">
    <citation type="submission" date="2022-12" db="EMBL/GenBank/DDBJ databases">
        <title>Dasania phycosphaerae sp. nov., isolated from particulate material of the south coast of Korea.</title>
        <authorList>
            <person name="Jiang Y."/>
        </authorList>
    </citation>
    <scope>NUCLEOTIDE SEQUENCE [LARGE SCALE GENOMIC DNA]</scope>
    <source>
        <strain evidence="1 2">GY-19</strain>
    </source>
</reference>
<dbReference type="Proteomes" id="UP001069090">
    <property type="component" value="Unassembled WGS sequence"/>
</dbReference>
<keyword evidence="2" id="KW-1185">Reference proteome</keyword>